<reference evidence="16" key="1">
    <citation type="journal article" date="2019" name="PLoS Negl. Trop. Dis.">
        <title>Revisiting the worldwide diversity of Leptospira species in the environment.</title>
        <authorList>
            <person name="Vincent A.T."/>
            <person name="Schiettekatte O."/>
            <person name="Bourhy P."/>
            <person name="Veyrier F.J."/>
            <person name="Picardeau M."/>
        </authorList>
    </citation>
    <scope>NUCLEOTIDE SEQUENCE [LARGE SCALE GENOMIC DNA]</scope>
    <source>
        <strain evidence="16">201400974</strain>
    </source>
</reference>
<comment type="cofactor">
    <cofactor evidence="11">
        <name>FAD</name>
        <dbReference type="ChEBI" id="CHEBI:57692"/>
    </cofactor>
    <text evidence="11">Binds 1 FAD per subunit.</text>
</comment>
<evidence type="ECO:0000256" key="9">
    <source>
        <dbReference type="ARBA" id="ARBA00031281"/>
    </source>
</evidence>
<comment type="similarity">
    <text evidence="1 13">Belongs to the class-I pyridine nucleotide-disulfide oxidoreductase family.</text>
</comment>
<evidence type="ECO:0000256" key="3">
    <source>
        <dbReference type="ARBA" id="ARBA00022630"/>
    </source>
</evidence>
<feature type="binding site" evidence="11">
    <location>
        <position position="303"/>
    </location>
    <ligand>
        <name>FAD</name>
        <dbReference type="ChEBI" id="CHEBI:57692"/>
    </ligand>
</feature>
<keyword evidence="4 11" id="KW-0274">FAD</keyword>
<dbReference type="GO" id="GO:0050660">
    <property type="term" value="F:flavin adenine dinucleotide binding"/>
    <property type="evidence" value="ECO:0007669"/>
    <property type="project" value="TreeGrafter"/>
</dbReference>
<dbReference type="EMBL" id="RQHV01000061">
    <property type="protein sequence ID" value="TGN08145.1"/>
    <property type="molecule type" value="Genomic_DNA"/>
</dbReference>
<dbReference type="PANTHER" id="PTHR22912:SF217">
    <property type="entry name" value="DIHYDROLIPOYL DEHYDROGENASE"/>
    <property type="match status" value="1"/>
</dbReference>
<evidence type="ECO:0000256" key="6">
    <source>
        <dbReference type="ARBA" id="ARBA00023027"/>
    </source>
</evidence>
<dbReference type="PRINTS" id="PR00411">
    <property type="entry name" value="PNDRDTASEI"/>
</dbReference>
<protein>
    <recommendedName>
        <fullName evidence="2">Dihydrolipoyl dehydrogenase</fullName>
    </recommendedName>
    <alternativeName>
        <fullName evidence="9">Dihydrolipoamide dehydrogenase</fullName>
    </alternativeName>
</protein>
<evidence type="ECO:0000313" key="16">
    <source>
        <dbReference type="EMBL" id="TGN08145.1"/>
    </source>
</evidence>
<keyword evidence="3 13" id="KW-0285">Flavoprotein</keyword>
<sequence length="461" mass="51649">MKEYDIIVIGTGGGTKLVTPPSKLGLKVAAFEKESPGGTCLNRGCIPSKMLIYPTEIIRFSEDSSKFPLYFDSKPKADFSAIVKRVSETVDADSHSIPVAYKKNPYIDYYPYYARFVSDKVIEANGETFTAKHIFVTVGTRPNIPDIQGLDGAPYWTSREALRPESLPKSLAVIGAGYIALELGSAYKAYGASVEGFTRGKILSSVDSEIREEFEKHPPYPINDHFQIQKISFENNIFTLTGKDKNGNSYSKSFEKLLIATGVRPNTDDLGIERTGIELDPRGFIKVDEYLETHSPEVYAFGDVIGRYFFRHTANFEGEHLFQTLIVDRKKTKIDYPPVPGAVFTHPQIATVGLTEEELIEKKIPFWKGVNRYSSSAMGMARMSEVGFVKVLIDKETETILGAHIIGDEASDMIHQLILAMSLKANLDQMLRMIYIHPALPEIVRNAFRKAKEERIKEKGY</sequence>
<dbReference type="OrthoDB" id="9807946at2"/>
<keyword evidence="7" id="KW-1015">Disulfide bond</keyword>
<evidence type="ECO:0000256" key="11">
    <source>
        <dbReference type="PIRSR" id="PIRSR000350-3"/>
    </source>
</evidence>
<organism evidence="16 17">
    <name type="scientific">Leptospira ilyithenensis</name>
    <dbReference type="NCBI Taxonomy" id="2484901"/>
    <lineage>
        <taxon>Bacteria</taxon>
        <taxon>Pseudomonadati</taxon>
        <taxon>Spirochaetota</taxon>
        <taxon>Spirochaetia</taxon>
        <taxon>Leptospirales</taxon>
        <taxon>Leptospiraceae</taxon>
        <taxon>Leptospira</taxon>
    </lineage>
</organism>
<dbReference type="Gene3D" id="3.50.50.60">
    <property type="entry name" value="FAD/NAD(P)-binding domain"/>
    <property type="match status" value="2"/>
</dbReference>
<dbReference type="Gene3D" id="3.30.390.30">
    <property type="match status" value="1"/>
</dbReference>
<dbReference type="GO" id="GO:0004148">
    <property type="term" value="F:dihydrolipoyl dehydrogenase (NADH) activity"/>
    <property type="evidence" value="ECO:0007669"/>
    <property type="project" value="TreeGrafter"/>
</dbReference>
<evidence type="ECO:0000256" key="13">
    <source>
        <dbReference type="RuleBase" id="RU003691"/>
    </source>
</evidence>
<dbReference type="PRINTS" id="PR00368">
    <property type="entry name" value="FADPNR"/>
</dbReference>
<name>A0A4R9LKN4_9LEPT</name>
<dbReference type="InterPro" id="IPR036188">
    <property type="entry name" value="FAD/NAD-bd_sf"/>
</dbReference>
<keyword evidence="5 13" id="KW-0560">Oxidoreductase</keyword>
<keyword evidence="17" id="KW-1185">Reference proteome</keyword>
<feature type="binding site" evidence="11">
    <location>
        <position position="262"/>
    </location>
    <ligand>
        <name>NAD(+)</name>
        <dbReference type="ChEBI" id="CHEBI:57540"/>
    </ligand>
</feature>
<dbReference type="PIRSF" id="PIRSF000350">
    <property type="entry name" value="Mercury_reductase_MerA"/>
    <property type="match status" value="1"/>
</dbReference>
<evidence type="ECO:0000256" key="7">
    <source>
        <dbReference type="ARBA" id="ARBA00023157"/>
    </source>
</evidence>
<dbReference type="SUPFAM" id="SSF55424">
    <property type="entry name" value="FAD/NAD-linked reductases, dimerisation (C-terminal) domain"/>
    <property type="match status" value="1"/>
</dbReference>
<dbReference type="InterPro" id="IPR001100">
    <property type="entry name" value="Pyr_nuc-diS_OxRdtase"/>
</dbReference>
<evidence type="ECO:0000259" key="14">
    <source>
        <dbReference type="Pfam" id="PF02852"/>
    </source>
</evidence>
<dbReference type="Proteomes" id="UP000298264">
    <property type="component" value="Unassembled WGS sequence"/>
</dbReference>
<feature type="binding site" evidence="11">
    <location>
        <position position="49"/>
    </location>
    <ligand>
        <name>FAD</name>
        <dbReference type="ChEBI" id="CHEBI:57692"/>
    </ligand>
</feature>
<dbReference type="InterPro" id="IPR023753">
    <property type="entry name" value="FAD/NAD-binding_dom"/>
</dbReference>
<dbReference type="FunFam" id="3.30.390.30:FF:000001">
    <property type="entry name" value="Dihydrolipoyl dehydrogenase"/>
    <property type="match status" value="1"/>
</dbReference>
<dbReference type="PROSITE" id="PS00076">
    <property type="entry name" value="PYRIDINE_REDOX_1"/>
    <property type="match status" value="1"/>
</dbReference>
<comment type="caution">
    <text evidence="16">The sequence shown here is derived from an EMBL/GenBank/DDBJ whole genome shotgun (WGS) entry which is preliminary data.</text>
</comment>
<evidence type="ECO:0000256" key="12">
    <source>
        <dbReference type="PIRSR" id="PIRSR000350-4"/>
    </source>
</evidence>
<dbReference type="InterPro" id="IPR004099">
    <property type="entry name" value="Pyr_nucl-diS_OxRdtase_dimer"/>
</dbReference>
<evidence type="ECO:0000256" key="8">
    <source>
        <dbReference type="ARBA" id="ARBA00023284"/>
    </source>
</evidence>
<evidence type="ECO:0000256" key="2">
    <source>
        <dbReference type="ARBA" id="ARBA00016961"/>
    </source>
</evidence>
<keyword evidence="8 13" id="KW-0676">Redox-active center</keyword>
<dbReference type="NCBIfam" id="NF004944">
    <property type="entry name" value="PRK06292.2-2"/>
    <property type="match status" value="1"/>
</dbReference>
<keyword evidence="6 11" id="KW-0520">NAD</keyword>
<feature type="active site" description="Proton acceptor" evidence="10">
    <location>
        <position position="437"/>
    </location>
</feature>
<dbReference type="PANTHER" id="PTHR22912">
    <property type="entry name" value="DISULFIDE OXIDOREDUCTASE"/>
    <property type="match status" value="1"/>
</dbReference>
<dbReference type="InterPro" id="IPR012999">
    <property type="entry name" value="Pyr_OxRdtase_I_AS"/>
</dbReference>
<dbReference type="Pfam" id="PF02852">
    <property type="entry name" value="Pyr_redox_dim"/>
    <property type="match status" value="1"/>
</dbReference>
<evidence type="ECO:0000256" key="1">
    <source>
        <dbReference type="ARBA" id="ARBA00007532"/>
    </source>
</evidence>
<evidence type="ECO:0000256" key="10">
    <source>
        <dbReference type="PIRSR" id="PIRSR000350-2"/>
    </source>
</evidence>
<feature type="domain" description="Pyridine nucleotide-disulphide oxidoreductase dimerisation" evidence="14">
    <location>
        <begin position="339"/>
        <end position="447"/>
    </location>
</feature>
<keyword evidence="11" id="KW-0547">Nucleotide-binding</keyword>
<dbReference type="GO" id="GO:0006103">
    <property type="term" value="P:2-oxoglutarate metabolic process"/>
    <property type="evidence" value="ECO:0007669"/>
    <property type="project" value="TreeGrafter"/>
</dbReference>
<dbReference type="SUPFAM" id="SSF51905">
    <property type="entry name" value="FAD/NAD(P)-binding domain"/>
    <property type="match status" value="1"/>
</dbReference>
<proteinExistence type="inferred from homology"/>
<feature type="domain" description="FAD/NAD(P)-binding" evidence="15">
    <location>
        <begin position="4"/>
        <end position="317"/>
    </location>
</feature>
<feature type="disulfide bond" description="Redox-active" evidence="12">
    <location>
        <begin position="40"/>
        <end position="45"/>
    </location>
</feature>
<evidence type="ECO:0000313" key="17">
    <source>
        <dbReference type="Proteomes" id="UP000298264"/>
    </source>
</evidence>
<evidence type="ECO:0000256" key="5">
    <source>
        <dbReference type="ARBA" id="ARBA00023002"/>
    </source>
</evidence>
<dbReference type="Pfam" id="PF07992">
    <property type="entry name" value="Pyr_redox_2"/>
    <property type="match status" value="1"/>
</dbReference>
<dbReference type="InterPro" id="IPR016156">
    <property type="entry name" value="FAD/NAD-linked_Rdtase_dimer_sf"/>
</dbReference>
<evidence type="ECO:0000256" key="4">
    <source>
        <dbReference type="ARBA" id="ARBA00022827"/>
    </source>
</evidence>
<feature type="binding site" evidence="11">
    <location>
        <begin position="175"/>
        <end position="182"/>
    </location>
    <ligand>
        <name>NAD(+)</name>
        <dbReference type="ChEBI" id="CHEBI:57540"/>
    </ligand>
</feature>
<evidence type="ECO:0000259" key="15">
    <source>
        <dbReference type="Pfam" id="PF07992"/>
    </source>
</evidence>
<dbReference type="AlphaFoldDB" id="A0A4R9LKN4"/>
<dbReference type="RefSeq" id="WP_135765104.1">
    <property type="nucleotide sequence ID" value="NZ_RQHV01000061.1"/>
</dbReference>
<gene>
    <name evidence="16" type="ORF">EHS11_14535</name>
</gene>
<accession>A0A4R9LKN4</accession>
<dbReference type="InterPro" id="IPR050151">
    <property type="entry name" value="Class-I_Pyr_Nuc-Dis_Oxidored"/>
</dbReference>